<comment type="caution">
    <text evidence="2">The sequence shown here is derived from an EMBL/GenBank/DDBJ whole genome shotgun (WGS) entry which is preliminary data.</text>
</comment>
<evidence type="ECO:0000256" key="1">
    <source>
        <dbReference type="SAM" id="MobiDB-lite"/>
    </source>
</evidence>
<feature type="region of interest" description="Disordered" evidence="1">
    <location>
        <begin position="228"/>
        <end position="247"/>
    </location>
</feature>
<name>A0A423VCK3_CYTCH</name>
<organism evidence="2 3">
    <name type="scientific">Cytospora chrysosperma</name>
    <name type="common">Cytospora canker fungus</name>
    <name type="synonym">Sphaeria chrysosperma</name>
    <dbReference type="NCBI Taxonomy" id="252740"/>
    <lineage>
        <taxon>Eukaryota</taxon>
        <taxon>Fungi</taxon>
        <taxon>Dikarya</taxon>
        <taxon>Ascomycota</taxon>
        <taxon>Pezizomycotina</taxon>
        <taxon>Sordariomycetes</taxon>
        <taxon>Sordariomycetidae</taxon>
        <taxon>Diaporthales</taxon>
        <taxon>Cytosporaceae</taxon>
        <taxon>Cytospora</taxon>
    </lineage>
</organism>
<feature type="compositionally biased region" description="Basic and acidic residues" evidence="1">
    <location>
        <begin position="228"/>
        <end position="240"/>
    </location>
</feature>
<dbReference type="EMBL" id="LJZO01000064">
    <property type="protein sequence ID" value="ROV88692.1"/>
    <property type="molecule type" value="Genomic_DNA"/>
</dbReference>
<reference evidence="2 3" key="1">
    <citation type="submission" date="2015-09" db="EMBL/GenBank/DDBJ databases">
        <title>Host preference determinants of Valsa canker pathogens revealed by comparative genomics.</title>
        <authorList>
            <person name="Yin Z."/>
            <person name="Huang L."/>
        </authorList>
    </citation>
    <scope>NUCLEOTIDE SEQUENCE [LARGE SCALE GENOMIC DNA]</scope>
    <source>
        <strain evidence="2 3">YSFL</strain>
    </source>
</reference>
<protein>
    <submittedName>
        <fullName evidence="2">Uncharacterized protein</fullName>
    </submittedName>
</protein>
<dbReference type="AlphaFoldDB" id="A0A423VCK3"/>
<proteinExistence type="predicted"/>
<evidence type="ECO:0000313" key="2">
    <source>
        <dbReference type="EMBL" id="ROV88692.1"/>
    </source>
</evidence>
<dbReference type="OrthoDB" id="4774395at2759"/>
<keyword evidence="3" id="KW-1185">Reference proteome</keyword>
<dbReference type="Proteomes" id="UP000284375">
    <property type="component" value="Unassembled WGS sequence"/>
</dbReference>
<gene>
    <name evidence="2" type="ORF">VSDG_09501</name>
</gene>
<accession>A0A423VCK3</accession>
<sequence>MTGEMIDSVKMGVYEVLRARRDAYQYIFGELVDDAAKTSLMAGVVNQTDTNESSSMLANVPARQVTSSTRFNWSKHEVSIFESFIRQNHITPSSQKTVDLQPLLASLHLDRFLSFKNTKEEILGPIIETKVRRKLTSVVANLNQASPVSVANIQGEGQVRTRLQAARASAIAAGKEPPTRLPPPDPIYTPEIWKPRARKHTGASTRTRPKPDTATTVFDTVEKAKEEVISNKTKRQDQDRSSVASRRSRIVKHYWMTEARAPAMLPR</sequence>
<evidence type="ECO:0000313" key="3">
    <source>
        <dbReference type="Proteomes" id="UP000284375"/>
    </source>
</evidence>
<feature type="region of interest" description="Disordered" evidence="1">
    <location>
        <begin position="170"/>
        <end position="191"/>
    </location>
</feature>